<keyword evidence="3" id="KW-1015">Disulfide bond</keyword>
<evidence type="ECO:0000256" key="3">
    <source>
        <dbReference type="ARBA" id="ARBA00023157"/>
    </source>
</evidence>
<reference evidence="7" key="1">
    <citation type="journal article" date="2020" name="Int. J. Syst. Evol. Microbiol.">
        <title>Aquipluma nitroreducens gen. nov. sp. nov., a novel facultatively anaerobic bacterium isolated from a freshwater lake.</title>
        <authorList>
            <person name="Watanabe M."/>
            <person name="Kojima H."/>
            <person name="Fukui M."/>
        </authorList>
    </citation>
    <scope>NUCLEOTIDE SEQUENCE</scope>
    <source>
        <strain evidence="7">MeG22</strain>
    </source>
</reference>
<evidence type="ECO:0000313" key="8">
    <source>
        <dbReference type="Proteomes" id="UP001193389"/>
    </source>
</evidence>
<dbReference type="CDD" id="cd02947">
    <property type="entry name" value="TRX_family"/>
    <property type="match status" value="1"/>
</dbReference>
<keyword evidence="4" id="KW-0676">Redox-active center</keyword>
<feature type="domain" description="Thioredoxin" evidence="6">
    <location>
        <begin position="118"/>
        <end position="237"/>
    </location>
</feature>
<dbReference type="PROSITE" id="PS50206">
    <property type="entry name" value="RHODANESE_3"/>
    <property type="match status" value="1"/>
</dbReference>
<dbReference type="SMART" id="SM00450">
    <property type="entry name" value="RHOD"/>
    <property type="match status" value="1"/>
</dbReference>
<proteinExistence type="predicted"/>
<dbReference type="PANTHER" id="PTHR45663:SF11">
    <property type="entry name" value="GEO12009P1"/>
    <property type="match status" value="1"/>
</dbReference>
<protein>
    <submittedName>
        <fullName evidence="7">Thioredoxin</fullName>
    </submittedName>
</protein>
<evidence type="ECO:0000256" key="2">
    <source>
        <dbReference type="ARBA" id="ARBA00022982"/>
    </source>
</evidence>
<dbReference type="GO" id="GO:0005829">
    <property type="term" value="C:cytosol"/>
    <property type="evidence" value="ECO:0007669"/>
    <property type="project" value="TreeGrafter"/>
</dbReference>
<feature type="domain" description="Rhodanese" evidence="5">
    <location>
        <begin position="36"/>
        <end position="126"/>
    </location>
</feature>
<dbReference type="Gene3D" id="3.40.250.10">
    <property type="entry name" value="Rhodanese-like domain"/>
    <property type="match status" value="1"/>
</dbReference>
<name>A0A5K7SCS2_9BACT</name>
<keyword evidence="1" id="KW-0813">Transport</keyword>
<dbReference type="RefSeq" id="WP_318347630.1">
    <property type="nucleotide sequence ID" value="NZ_AP018694.1"/>
</dbReference>
<dbReference type="SUPFAM" id="SSF52821">
    <property type="entry name" value="Rhodanese/Cell cycle control phosphatase"/>
    <property type="match status" value="1"/>
</dbReference>
<dbReference type="InterPro" id="IPR001763">
    <property type="entry name" value="Rhodanese-like_dom"/>
</dbReference>
<evidence type="ECO:0000313" key="7">
    <source>
        <dbReference type="EMBL" id="BBE19383.1"/>
    </source>
</evidence>
<dbReference type="PRINTS" id="PR00421">
    <property type="entry name" value="THIOREDOXIN"/>
</dbReference>
<evidence type="ECO:0000259" key="5">
    <source>
        <dbReference type="PROSITE" id="PS50206"/>
    </source>
</evidence>
<keyword evidence="8" id="KW-1185">Reference proteome</keyword>
<evidence type="ECO:0000256" key="1">
    <source>
        <dbReference type="ARBA" id="ARBA00022448"/>
    </source>
</evidence>
<dbReference type="EMBL" id="AP018694">
    <property type="protein sequence ID" value="BBE19383.1"/>
    <property type="molecule type" value="Genomic_DNA"/>
</dbReference>
<dbReference type="SUPFAM" id="SSF52833">
    <property type="entry name" value="Thioredoxin-like"/>
    <property type="match status" value="1"/>
</dbReference>
<dbReference type="CDD" id="cd00158">
    <property type="entry name" value="RHOD"/>
    <property type="match status" value="1"/>
</dbReference>
<dbReference type="Pfam" id="PF00085">
    <property type="entry name" value="Thioredoxin"/>
    <property type="match status" value="1"/>
</dbReference>
<dbReference type="KEGG" id="anf:AQPE_3568"/>
<evidence type="ECO:0000256" key="4">
    <source>
        <dbReference type="ARBA" id="ARBA00023284"/>
    </source>
</evidence>
<gene>
    <name evidence="7" type="ORF">AQPE_3568</name>
</gene>
<dbReference type="InterPro" id="IPR013766">
    <property type="entry name" value="Thioredoxin_domain"/>
</dbReference>
<organism evidence="7 8">
    <name type="scientific">Aquipluma nitroreducens</name>
    <dbReference type="NCBI Taxonomy" id="2010828"/>
    <lineage>
        <taxon>Bacteria</taxon>
        <taxon>Pseudomonadati</taxon>
        <taxon>Bacteroidota</taxon>
        <taxon>Bacteroidia</taxon>
        <taxon>Marinilabiliales</taxon>
        <taxon>Prolixibacteraceae</taxon>
        <taxon>Aquipluma</taxon>
    </lineage>
</organism>
<sequence length="237" mass="26288">MKRIIAILVFSLGLIIDLSAQSVENVDAVKFKDLIGKGNMILLDVRTPGEYSRGHIQGSTLIDISDRNFASKVSMLQKDKTILIYCLSGSRSDAAAGYMTRQGFKKIYTLQYGIMTWNRQGFPLEQSNEMVASAGTTYTEQSFGKLLKDNKLVLVDFHAVWCAPCKAMSPVIDQVSAEFKGKAKVEKVDIEANKVITTAYQVQTIPGFVLFKDGKKVWSYNGVISYADLSGVIKKYL</sequence>
<dbReference type="AlphaFoldDB" id="A0A5K7SCS2"/>
<dbReference type="GO" id="GO:0015035">
    <property type="term" value="F:protein-disulfide reductase activity"/>
    <property type="evidence" value="ECO:0007669"/>
    <property type="project" value="TreeGrafter"/>
</dbReference>
<dbReference type="GO" id="GO:0045454">
    <property type="term" value="P:cell redox homeostasis"/>
    <property type="evidence" value="ECO:0007669"/>
    <property type="project" value="TreeGrafter"/>
</dbReference>
<evidence type="ECO:0000259" key="6">
    <source>
        <dbReference type="PROSITE" id="PS51352"/>
    </source>
</evidence>
<keyword evidence="2" id="KW-0249">Electron transport</keyword>
<dbReference type="InterPro" id="IPR017937">
    <property type="entry name" value="Thioredoxin_CS"/>
</dbReference>
<dbReference type="PROSITE" id="PS51352">
    <property type="entry name" value="THIOREDOXIN_2"/>
    <property type="match status" value="1"/>
</dbReference>
<dbReference type="PROSITE" id="PS00194">
    <property type="entry name" value="THIOREDOXIN_1"/>
    <property type="match status" value="1"/>
</dbReference>
<dbReference type="InterPro" id="IPR036249">
    <property type="entry name" value="Thioredoxin-like_sf"/>
</dbReference>
<dbReference type="PANTHER" id="PTHR45663">
    <property type="entry name" value="GEO12009P1"/>
    <property type="match status" value="1"/>
</dbReference>
<accession>A0A5K7SCS2</accession>
<dbReference type="InterPro" id="IPR036873">
    <property type="entry name" value="Rhodanese-like_dom_sf"/>
</dbReference>
<dbReference type="Proteomes" id="UP001193389">
    <property type="component" value="Chromosome"/>
</dbReference>
<dbReference type="Gene3D" id="3.40.30.10">
    <property type="entry name" value="Glutaredoxin"/>
    <property type="match status" value="1"/>
</dbReference>
<dbReference type="Pfam" id="PF00581">
    <property type="entry name" value="Rhodanese"/>
    <property type="match status" value="1"/>
</dbReference>